<dbReference type="InterPro" id="IPR005021">
    <property type="entry name" value="Terminase_largesu-like"/>
</dbReference>
<reference evidence="2" key="1">
    <citation type="journal article" date="2014" name="Int. J. Syst. Evol. Microbiol.">
        <title>Complete genome of a new Firmicutes species belonging to the dominant human colonic microbiota ('Ruminococcus bicirculans') reveals two chromosomes and a selective capacity to utilize plant glucans.</title>
        <authorList>
            <consortium name="NISC Comparative Sequencing Program"/>
            <person name="Wegmann U."/>
            <person name="Louis P."/>
            <person name="Goesmann A."/>
            <person name="Henrissat B."/>
            <person name="Duncan S.H."/>
            <person name="Flint H.J."/>
        </authorList>
    </citation>
    <scope>NUCLEOTIDE SEQUENCE</scope>
    <source>
        <strain evidence="2">JCM 17590</strain>
    </source>
</reference>
<reference evidence="2" key="2">
    <citation type="submission" date="2023-12" db="EMBL/GenBank/DDBJ databases">
        <authorList>
            <person name="Sun Q."/>
            <person name="Inoue M."/>
        </authorList>
    </citation>
    <scope>NUCLEOTIDE SEQUENCE</scope>
    <source>
        <strain evidence="2">JCM 17590</strain>
    </source>
</reference>
<keyword evidence="3" id="KW-1185">Reference proteome</keyword>
<comment type="caution">
    <text evidence="2">The sequence shown here is derived from an EMBL/GenBank/DDBJ whole genome shotgun (WGS) entry which is preliminary data.</text>
</comment>
<name>A0ABP7ZF86_9MICO</name>
<dbReference type="InterPro" id="IPR027417">
    <property type="entry name" value="P-loop_NTPase"/>
</dbReference>
<accession>A0ABP7ZF86</accession>
<organism evidence="2 3">
    <name type="scientific">Gryllotalpicola daejeonensis</name>
    <dbReference type="NCBI Taxonomy" id="993087"/>
    <lineage>
        <taxon>Bacteria</taxon>
        <taxon>Bacillati</taxon>
        <taxon>Actinomycetota</taxon>
        <taxon>Actinomycetes</taxon>
        <taxon>Micrococcales</taxon>
        <taxon>Microbacteriaceae</taxon>
        <taxon>Gryllotalpicola</taxon>
    </lineage>
</organism>
<dbReference type="Pfam" id="PF03354">
    <property type="entry name" value="TerL_ATPase"/>
    <property type="match status" value="1"/>
</dbReference>
<dbReference type="PANTHER" id="PTHR41287:SF1">
    <property type="entry name" value="PROTEIN YMFN"/>
    <property type="match status" value="1"/>
</dbReference>
<dbReference type="Gene3D" id="3.40.50.300">
    <property type="entry name" value="P-loop containing nucleotide triphosphate hydrolases"/>
    <property type="match status" value="1"/>
</dbReference>
<proteinExistence type="predicted"/>
<dbReference type="PANTHER" id="PTHR41287">
    <property type="match status" value="1"/>
</dbReference>
<feature type="domain" description="Terminase large subunit-like ATPase" evidence="1">
    <location>
        <begin position="59"/>
        <end position="210"/>
    </location>
</feature>
<sequence>MLRPRRFTAPLSEDYPSAADRWFPVIDSVWRTAYGKVLAGWQRDIVRALFEVYPAGHPKAGVLRYQSAFLSVPRQNGKSELSAAVSLMALLMQRDALVIGIASSVEQANVIYDRVRNAVNRTPELSRMLKATGTRGIRGDGRSYAVKPSKDASLQGLAISFGIVDECHLLPLNLWGALTSGTGGRDNAIVFGVTTAGTQKSELLNHLYERAAKAFEDPDTRLGAWIFEAEDDTVPADDTALLEKLRTCNPILHAGLVDPVAFTSMVRGHPDEHIVQFHFNRFVKKGASDDLFPGAKWAALATRAEWPAGPLWAAVEAPANLDFATVAVAAKDGDVTRTELAAWFTQPTVREIADACARLNRGHRCEGFVVDSRNGKALAEELRRRGLRVIEAHIADVLAADSGLYSKVMRDAIRHGGDALLAMQIAGATRKSYGTDGWRIAVRKGSRFGIDAVRATAQAAWAAETQRPRGSVIR</sequence>
<gene>
    <name evidence="2" type="ORF">GCM10022286_05620</name>
</gene>
<protein>
    <recommendedName>
        <fullName evidence="1">Terminase large subunit-like ATPase domain-containing protein</fullName>
    </recommendedName>
</protein>
<dbReference type="Proteomes" id="UP001415169">
    <property type="component" value="Unassembled WGS sequence"/>
</dbReference>
<dbReference type="InterPro" id="IPR046461">
    <property type="entry name" value="TerL_ATPase"/>
</dbReference>
<evidence type="ECO:0000259" key="1">
    <source>
        <dbReference type="Pfam" id="PF03354"/>
    </source>
</evidence>
<evidence type="ECO:0000313" key="3">
    <source>
        <dbReference type="Proteomes" id="UP001415169"/>
    </source>
</evidence>
<dbReference type="EMBL" id="BAABBV010000001">
    <property type="protein sequence ID" value="GAA4155945.1"/>
    <property type="molecule type" value="Genomic_DNA"/>
</dbReference>
<evidence type="ECO:0000313" key="2">
    <source>
        <dbReference type="EMBL" id="GAA4155945.1"/>
    </source>
</evidence>